<evidence type="ECO:0000259" key="1">
    <source>
        <dbReference type="Pfam" id="PF00534"/>
    </source>
</evidence>
<evidence type="ECO:0000313" key="4">
    <source>
        <dbReference type="Proteomes" id="UP000034591"/>
    </source>
</evidence>
<sequence length="401" mass="45731">MKIAIVHDYLKEYGGAERVLKILAEMYPKAPIYTAFTVKGSAAEKEFGGKKIHESWLAPLLKIGKLYSPLRFLIPLIWRSFDISEYDLVITSCSWYITRGFKISPKTKVVAYCHTPPRWLYGYETSVGFTKYWPVKVYAAIVGHFMRMYDFKTAQPVERNTKYAIRNTIRGGVDLFIANSKNVQKRIKKFYRRDSVVIYPPVDVEGIAKATRNTKYVIRKQNNYFLIVSRLVGAKGLEEVVKAFKQSKSRPKDDQPLAGKYKLKIVGEAHGFSDIEKRLKRLSDGNVELLGRLNDISLYHTYANAKGFMALARDEDFGITPVEAMAAGTPVIAFNGGGFKETIIDGVTGILINDTDEKSISEAIKRIENTKWDRAKLQKQALKFSKERFVKEIKDFVESRM</sequence>
<dbReference type="SUPFAM" id="SSF53756">
    <property type="entry name" value="UDP-Glycosyltransferase/glycogen phosphorylase"/>
    <property type="match status" value="1"/>
</dbReference>
<name>A0A0G0H598_9BACT</name>
<dbReference type="EMBL" id="LBTI01000021">
    <property type="protein sequence ID" value="KKQ37322.1"/>
    <property type="molecule type" value="Genomic_DNA"/>
</dbReference>
<gene>
    <name evidence="3" type="ORF">US53_C0021G0003</name>
</gene>
<comment type="caution">
    <text evidence="3">The sequence shown here is derived from an EMBL/GenBank/DDBJ whole genome shotgun (WGS) entry which is preliminary data.</text>
</comment>
<dbReference type="Gene3D" id="3.40.50.2000">
    <property type="entry name" value="Glycogen Phosphorylase B"/>
    <property type="match status" value="2"/>
</dbReference>
<dbReference type="InterPro" id="IPR001296">
    <property type="entry name" value="Glyco_trans_1"/>
</dbReference>
<dbReference type="InterPro" id="IPR050194">
    <property type="entry name" value="Glycosyltransferase_grp1"/>
</dbReference>
<evidence type="ECO:0000313" key="3">
    <source>
        <dbReference type="EMBL" id="KKQ37322.1"/>
    </source>
</evidence>
<dbReference type="PANTHER" id="PTHR45947">
    <property type="entry name" value="SULFOQUINOVOSYL TRANSFERASE SQD2"/>
    <property type="match status" value="1"/>
</dbReference>
<dbReference type="PANTHER" id="PTHR45947:SF3">
    <property type="entry name" value="SULFOQUINOVOSYL TRANSFERASE SQD2"/>
    <property type="match status" value="1"/>
</dbReference>
<protein>
    <submittedName>
        <fullName evidence="3">Mannosyl transferase</fullName>
    </submittedName>
</protein>
<dbReference type="Pfam" id="PF13439">
    <property type="entry name" value="Glyco_transf_4"/>
    <property type="match status" value="1"/>
</dbReference>
<dbReference type="STRING" id="1618545.US53_C0021G0003"/>
<dbReference type="Proteomes" id="UP000034591">
    <property type="component" value="Unassembled WGS sequence"/>
</dbReference>
<dbReference type="PATRIC" id="fig|1618545.3.peg.351"/>
<feature type="domain" description="Glycosyltransferase subfamily 4-like N-terminal" evidence="2">
    <location>
        <begin position="13"/>
        <end position="205"/>
    </location>
</feature>
<feature type="domain" description="Glycosyl transferase family 1" evidence="1">
    <location>
        <begin position="215"/>
        <end position="382"/>
    </location>
</feature>
<organism evidence="3 4">
    <name type="scientific">Candidatus Woesebacteria bacterium GW2011_GWA1_37_7</name>
    <dbReference type="NCBI Taxonomy" id="1618545"/>
    <lineage>
        <taxon>Bacteria</taxon>
        <taxon>Candidatus Woeseibacteriota</taxon>
    </lineage>
</organism>
<proteinExistence type="predicted"/>
<dbReference type="InterPro" id="IPR028098">
    <property type="entry name" value="Glyco_trans_4-like_N"/>
</dbReference>
<evidence type="ECO:0000259" key="2">
    <source>
        <dbReference type="Pfam" id="PF13439"/>
    </source>
</evidence>
<keyword evidence="3" id="KW-0808">Transferase</keyword>
<dbReference type="GO" id="GO:0016757">
    <property type="term" value="F:glycosyltransferase activity"/>
    <property type="evidence" value="ECO:0007669"/>
    <property type="project" value="InterPro"/>
</dbReference>
<dbReference type="Pfam" id="PF00534">
    <property type="entry name" value="Glycos_transf_1"/>
    <property type="match status" value="1"/>
</dbReference>
<dbReference type="AlphaFoldDB" id="A0A0G0H598"/>
<accession>A0A0G0H598</accession>
<reference evidence="3 4" key="1">
    <citation type="journal article" date="2015" name="Nature">
        <title>rRNA introns, odd ribosomes, and small enigmatic genomes across a large radiation of phyla.</title>
        <authorList>
            <person name="Brown C.T."/>
            <person name="Hug L.A."/>
            <person name="Thomas B.C."/>
            <person name="Sharon I."/>
            <person name="Castelle C.J."/>
            <person name="Singh A."/>
            <person name="Wilkins M.J."/>
            <person name="Williams K.H."/>
            <person name="Banfield J.F."/>
        </authorList>
    </citation>
    <scope>NUCLEOTIDE SEQUENCE [LARGE SCALE GENOMIC DNA]</scope>
</reference>